<accession>A0A3G1L0M3</accession>
<dbReference type="EMBL" id="CP017634">
    <property type="protein sequence ID" value="ATW28179.1"/>
    <property type="molecule type" value="Genomic_DNA"/>
</dbReference>
<dbReference type="InterPro" id="IPR004108">
    <property type="entry name" value="Fe_hydrogenase_lsu_C"/>
</dbReference>
<organism evidence="2 3">
    <name type="scientific">Formimonas warabiya</name>
    <dbReference type="NCBI Taxonomy" id="1761012"/>
    <lineage>
        <taxon>Bacteria</taxon>
        <taxon>Bacillati</taxon>
        <taxon>Bacillota</taxon>
        <taxon>Clostridia</taxon>
        <taxon>Eubacteriales</taxon>
        <taxon>Peptococcaceae</taxon>
        <taxon>Candidatus Formimonas</taxon>
    </lineage>
</organism>
<dbReference type="OrthoDB" id="9798098at2"/>
<dbReference type="InterPro" id="IPR009016">
    <property type="entry name" value="Fe_hydrogenase"/>
</dbReference>
<evidence type="ECO:0000259" key="1">
    <source>
        <dbReference type="PROSITE" id="PS51379"/>
    </source>
</evidence>
<evidence type="ECO:0000313" key="3">
    <source>
        <dbReference type="Proteomes" id="UP000323521"/>
    </source>
</evidence>
<reference evidence="2 3" key="1">
    <citation type="submission" date="2016-10" db="EMBL/GenBank/DDBJ databases">
        <title>Complete Genome Sequence of Peptococcaceae strain DCMF.</title>
        <authorList>
            <person name="Edwards R.J."/>
            <person name="Holland S.I."/>
            <person name="Deshpande N.P."/>
            <person name="Wong Y.K."/>
            <person name="Ertan H."/>
            <person name="Manefield M."/>
            <person name="Russell T.L."/>
            <person name="Lee M.J."/>
        </authorList>
    </citation>
    <scope>NUCLEOTIDE SEQUENCE [LARGE SCALE GENOMIC DNA]</scope>
    <source>
        <strain evidence="2 3">DCMF</strain>
    </source>
</reference>
<dbReference type="PANTHER" id="PTHR11615">
    <property type="entry name" value="NITRATE, FORMATE, IRON DEHYDROGENASE"/>
    <property type="match status" value="1"/>
</dbReference>
<evidence type="ECO:0000313" key="2">
    <source>
        <dbReference type="EMBL" id="ATW28179.1"/>
    </source>
</evidence>
<sequence length="449" mass="49827">MDPHEIHHRILVNLAKQIREGGIKDREKFINNIITECLPDRKEDQQVYHAVEKRLNFLLDERKDAPPLVEIMEDVCPDCGPDLHPCTEICPTEAITCTGGIRHINRDRCIECGQCINVCISGAIMARSEFAQVATMLLQSDTHPVYAILAPSFVGQFGPQATPEIFKSALKAMGFTEIYEVALAADITTLFEAEEFSQRMERGEKFMITSCCCPAFIKFIEKLRPKVANLVSPTVSPMIALGKMLKQREENCRVVFIGPCIAKKNEAKRPDLQPAVDCVLTFKETKALLEAAEIKLDGSLGRMDLTDASHDGRIYAHTGGVTEAIIRAVQRRDHRLSVKPVKGNGLKQCGELLQQIEEGTIQANFMEGMGCPGGCIGGPGTLIKVEEAAPYVQNFADRSPFDTPNDNPTAIQWMEDYYKMTDTLSEKMSLKTEHAPSPAYPHPSGEYLS</sequence>
<proteinExistence type="predicted"/>
<dbReference type="SUPFAM" id="SSF54862">
    <property type="entry name" value="4Fe-4S ferredoxins"/>
    <property type="match status" value="1"/>
</dbReference>
<dbReference type="SUPFAM" id="SSF53920">
    <property type="entry name" value="Fe-only hydrogenase"/>
    <property type="match status" value="1"/>
</dbReference>
<dbReference type="Gene3D" id="3.30.70.20">
    <property type="match status" value="1"/>
</dbReference>
<protein>
    <recommendedName>
        <fullName evidence="1">4Fe-4S ferredoxin-type domain-containing protein</fullName>
    </recommendedName>
</protein>
<dbReference type="PROSITE" id="PS51379">
    <property type="entry name" value="4FE4S_FER_2"/>
    <property type="match status" value="1"/>
</dbReference>
<name>A0A3G1L0M3_FORW1</name>
<dbReference type="KEGG" id="fwa:DCMF_28540"/>
<dbReference type="InterPro" id="IPR050340">
    <property type="entry name" value="Cytosolic_Fe-S_CAF"/>
</dbReference>
<dbReference type="Proteomes" id="UP000323521">
    <property type="component" value="Chromosome"/>
</dbReference>
<dbReference type="InterPro" id="IPR017896">
    <property type="entry name" value="4Fe4S_Fe-S-bd"/>
</dbReference>
<dbReference type="InterPro" id="IPR057431">
    <property type="entry name" value="LdpA_Fe-S-bd"/>
</dbReference>
<gene>
    <name evidence="2" type="ORF">DCMF_28540</name>
</gene>
<dbReference type="RefSeq" id="WP_148137591.1">
    <property type="nucleotide sequence ID" value="NZ_CP017634.1"/>
</dbReference>
<dbReference type="Pfam" id="PF25160">
    <property type="entry name" value="LdpA_Fe-S-bd"/>
    <property type="match status" value="1"/>
</dbReference>
<feature type="domain" description="4Fe-4S ferredoxin-type" evidence="1">
    <location>
        <begin position="100"/>
        <end position="129"/>
    </location>
</feature>
<dbReference type="AlphaFoldDB" id="A0A3G1L0M3"/>
<keyword evidence="3" id="KW-1185">Reference proteome</keyword>
<dbReference type="Pfam" id="PF02906">
    <property type="entry name" value="Fe_hyd_lg_C"/>
    <property type="match status" value="1"/>
</dbReference>
<dbReference type="Gene3D" id="3.40.950.10">
    <property type="entry name" value="Fe-only Hydrogenase (Larger Subunit), Chain L, domain 3"/>
    <property type="match status" value="1"/>
</dbReference>